<evidence type="ECO:0000256" key="2">
    <source>
        <dbReference type="ARBA" id="ARBA00022679"/>
    </source>
</evidence>
<dbReference type="Pfam" id="PF13439">
    <property type="entry name" value="Glyco_transf_4"/>
    <property type="match status" value="1"/>
</dbReference>
<dbReference type="Proteomes" id="UP001570511">
    <property type="component" value="Unassembled WGS sequence"/>
</dbReference>
<evidence type="ECO:0000259" key="3">
    <source>
        <dbReference type="Pfam" id="PF13439"/>
    </source>
</evidence>
<dbReference type="EMBL" id="JBGNYA010000001">
    <property type="protein sequence ID" value="MFA1612245.1"/>
    <property type="molecule type" value="Genomic_DNA"/>
</dbReference>
<dbReference type="PANTHER" id="PTHR12526:SF510">
    <property type="entry name" value="D-INOSITOL 3-PHOSPHATE GLYCOSYLTRANSFERASE"/>
    <property type="match status" value="1"/>
</dbReference>
<evidence type="ECO:0000313" key="4">
    <source>
        <dbReference type="EMBL" id="MFA1612245.1"/>
    </source>
</evidence>
<dbReference type="GO" id="GO:0016757">
    <property type="term" value="F:glycosyltransferase activity"/>
    <property type="evidence" value="ECO:0007669"/>
    <property type="project" value="UniProtKB-KW"/>
</dbReference>
<reference evidence="4 5" key="1">
    <citation type="submission" date="2024-08" db="EMBL/GenBank/DDBJ databases">
        <title>Halobellus sp. MBLA0158 whole genome sequence.</title>
        <authorList>
            <person name="Hwang C.Y."/>
            <person name="Cho E.-S."/>
            <person name="Seo M.-J."/>
        </authorList>
    </citation>
    <scope>NUCLEOTIDE SEQUENCE [LARGE SCALE GENOMIC DNA]</scope>
    <source>
        <strain evidence="4 5">MBLA0158</strain>
    </source>
</reference>
<name>A0ABD5MJ97_9EURY</name>
<keyword evidence="2 4" id="KW-0808">Transferase</keyword>
<dbReference type="InterPro" id="IPR028098">
    <property type="entry name" value="Glyco_trans_4-like_N"/>
</dbReference>
<dbReference type="PANTHER" id="PTHR12526">
    <property type="entry name" value="GLYCOSYLTRANSFERASE"/>
    <property type="match status" value="1"/>
</dbReference>
<keyword evidence="5" id="KW-1185">Reference proteome</keyword>
<dbReference type="EC" id="2.4.-.-" evidence="4"/>
<dbReference type="Gene3D" id="3.40.50.2000">
    <property type="entry name" value="Glycogen Phosphorylase B"/>
    <property type="match status" value="2"/>
</dbReference>
<dbReference type="RefSeq" id="WP_372391029.1">
    <property type="nucleotide sequence ID" value="NZ_JBGNYA010000001.1"/>
</dbReference>
<evidence type="ECO:0000313" key="5">
    <source>
        <dbReference type="Proteomes" id="UP001570511"/>
    </source>
</evidence>
<keyword evidence="1 4" id="KW-0328">Glycosyltransferase</keyword>
<sequence length="366" mass="41411">MKICFATDKTPAYRIGGAERLCFEVGRELVSRGHDVHMTSRRFSDDQPDTEVIDGVEVHTYGWKPDAGNSVINFAWSHADFLRTLRKIDADIYHNTPPSPLTGITNFVARERGSGFTIGLAHEQDYDRGHWSEKSAWRRLQYFRALRNADARVALADYMQSELADAFGLDSTTIYLGHPVPDSVPQFAEKENKVIWMARLVPWKNPERFIELADRVADTDWTFHLIGGGSDEYRAELEEMTNSVDGIVFEGSVPSGEDTEWFRRAKLFVDTSKSSGFSNTFIQAWLQRTPVASLHLDPDSFIESENAGIPPQPFDEFCSRVEDVLSNQEKLKRLSQNTAFAEDVFGIDVVASQYEQLFRGVVDSAH</sequence>
<dbReference type="Pfam" id="PF13692">
    <property type="entry name" value="Glyco_trans_1_4"/>
    <property type="match status" value="1"/>
</dbReference>
<organism evidence="4 5">
    <name type="scientific">Halobellus rubicundus</name>
    <dbReference type="NCBI Taxonomy" id="2996466"/>
    <lineage>
        <taxon>Archaea</taxon>
        <taxon>Methanobacteriati</taxon>
        <taxon>Methanobacteriota</taxon>
        <taxon>Stenosarchaea group</taxon>
        <taxon>Halobacteria</taxon>
        <taxon>Halobacteriales</taxon>
        <taxon>Haloferacaceae</taxon>
        <taxon>Halobellus</taxon>
    </lineage>
</organism>
<accession>A0ABD5MJ97</accession>
<dbReference type="CDD" id="cd03801">
    <property type="entry name" value="GT4_PimA-like"/>
    <property type="match status" value="1"/>
</dbReference>
<evidence type="ECO:0000256" key="1">
    <source>
        <dbReference type="ARBA" id="ARBA00022676"/>
    </source>
</evidence>
<feature type="domain" description="Glycosyltransferase subfamily 4-like N-terminal" evidence="3">
    <location>
        <begin position="15"/>
        <end position="175"/>
    </location>
</feature>
<dbReference type="AlphaFoldDB" id="A0ABD5MJ97"/>
<gene>
    <name evidence="4" type="ORF">OS889_14700</name>
</gene>
<comment type="caution">
    <text evidence="4">The sequence shown here is derived from an EMBL/GenBank/DDBJ whole genome shotgun (WGS) entry which is preliminary data.</text>
</comment>
<dbReference type="SUPFAM" id="SSF53756">
    <property type="entry name" value="UDP-Glycosyltransferase/glycogen phosphorylase"/>
    <property type="match status" value="1"/>
</dbReference>
<protein>
    <submittedName>
        <fullName evidence="4">Glycosyltransferase family 4 protein</fullName>
        <ecNumber evidence="4">2.4.-.-</ecNumber>
    </submittedName>
</protein>
<proteinExistence type="predicted"/>